<feature type="domain" description="Antitoxin SocA-like Panacea" evidence="1">
    <location>
        <begin position="34"/>
        <end position="143"/>
    </location>
</feature>
<evidence type="ECO:0000313" key="3">
    <source>
        <dbReference type="Proteomes" id="UP000286402"/>
    </source>
</evidence>
<reference evidence="2 3" key="1">
    <citation type="submission" date="2016-07" db="EMBL/GenBank/DDBJ databases">
        <title>Genome analysis of Sphingobacterium siyangense T12B17.</title>
        <authorList>
            <person name="Xu D."/>
            <person name="Su Y."/>
            <person name="Zheng S."/>
        </authorList>
    </citation>
    <scope>NUCLEOTIDE SEQUENCE [LARGE SCALE GENOMIC DNA]</scope>
    <source>
        <strain evidence="2 3">T12B17</strain>
    </source>
</reference>
<evidence type="ECO:0000313" key="2">
    <source>
        <dbReference type="EMBL" id="RKF33269.1"/>
    </source>
</evidence>
<dbReference type="Proteomes" id="UP000286402">
    <property type="component" value="Unassembled WGS sequence"/>
</dbReference>
<gene>
    <name evidence="2" type="ORF">BCY89_13715</name>
</gene>
<dbReference type="AlphaFoldDB" id="A0A420FJY7"/>
<evidence type="ECO:0000259" key="1">
    <source>
        <dbReference type="Pfam" id="PF13274"/>
    </source>
</evidence>
<organism evidence="2 3">
    <name type="scientific">Sphingobacterium siyangense</name>
    <dbReference type="NCBI Taxonomy" id="459529"/>
    <lineage>
        <taxon>Bacteria</taxon>
        <taxon>Pseudomonadati</taxon>
        <taxon>Bacteroidota</taxon>
        <taxon>Sphingobacteriia</taxon>
        <taxon>Sphingobacteriales</taxon>
        <taxon>Sphingobacteriaceae</taxon>
        <taxon>Sphingobacterium</taxon>
    </lineage>
</organism>
<proteinExistence type="predicted"/>
<keyword evidence="3" id="KW-1185">Reference proteome</keyword>
<accession>A0A420FJY7</accession>
<sequence length="196" mass="22476">MSQPHIYTKDDIAKIGNTLVYFAERVPDLSKTKLLKLIYLLEETSIRKCARPFLNLDFEVWKLGPVAKDLFSDLSSTEQYMLKDFVRTHPEDEGRTYVSAIRGFDDDEFSDTELAILDDVINQFGHLTAKELVALTHSPHSPWTMTAKQEGVLDDLLNERVITTDFKIDFNTLLDEEGKEAYAQHLEYLNASKSLK</sequence>
<dbReference type="Pfam" id="PF13274">
    <property type="entry name" value="SocA_Panacea"/>
    <property type="match status" value="1"/>
</dbReference>
<protein>
    <recommendedName>
        <fullName evidence="1">Antitoxin SocA-like Panacea domain-containing protein</fullName>
    </recommendedName>
</protein>
<comment type="caution">
    <text evidence="2">The sequence shown here is derived from an EMBL/GenBank/DDBJ whole genome shotgun (WGS) entry which is preliminary data.</text>
</comment>
<name>A0A420FJY7_9SPHI</name>
<dbReference type="InterPro" id="IPR025272">
    <property type="entry name" value="SocA_Panacea"/>
</dbReference>
<dbReference type="EMBL" id="MCAQ01000026">
    <property type="protein sequence ID" value="RKF33269.1"/>
    <property type="molecule type" value="Genomic_DNA"/>
</dbReference>
<dbReference type="RefSeq" id="WP_120335551.1">
    <property type="nucleotide sequence ID" value="NZ_MCAQ01000026.1"/>
</dbReference>